<dbReference type="GO" id="GO:0090575">
    <property type="term" value="C:RNA polymerase II transcription regulator complex"/>
    <property type="evidence" value="ECO:0007669"/>
    <property type="project" value="TreeGrafter"/>
</dbReference>
<accession>A0A367III8</accession>
<dbReference type="Pfam" id="PF00010">
    <property type="entry name" value="HLH"/>
    <property type="match status" value="1"/>
</dbReference>
<reference evidence="8 9" key="1">
    <citation type="journal article" date="2018" name="G3 (Bethesda)">
        <title>Phylogenetic and Phylogenomic Definition of Rhizopus Species.</title>
        <authorList>
            <person name="Gryganskyi A.P."/>
            <person name="Golan J."/>
            <person name="Dolatabadi S."/>
            <person name="Mondo S."/>
            <person name="Robb S."/>
            <person name="Idnurm A."/>
            <person name="Muszewska A."/>
            <person name="Steczkiewicz K."/>
            <person name="Masonjones S."/>
            <person name="Liao H.L."/>
            <person name="Gajdeczka M.T."/>
            <person name="Anike F."/>
            <person name="Vuek A."/>
            <person name="Anishchenko I.M."/>
            <person name="Voigt K."/>
            <person name="de Hoog G.S."/>
            <person name="Smith M.E."/>
            <person name="Heitman J."/>
            <person name="Vilgalys R."/>
            <person name="Stajich J.E."/>
        </authorList>
    </citation>
    <scope>NUCLEOTIDE SEQUENCE [LARGE SCALE GENOMIC DNA]</scope>
    <source>
        <strain evidence="8 9">LSU 92-RS-03</strain>
    </source>
</reference>
<feature type="compositionally biased region" description="Low complexity" evidence="6">
    <location>
        <begin position="21"/>
        <end position="35"/>
    </location>
</feature>
<dbReference type="EMBL" id="PJQM01008030">
    <property type="protein sequence ID" value="RCH77495.1"/>
    <property type="molecule type" value="Genomic_DNA"/>
</dbReference>
<keyword evidence="3" id="KW-0010">Activator</keyword>
<keyword evidence="2" id="KW-0238">DNA-binding</keyword>
<dbReference type="Gene3D" id="4.10.280.10">
    <property type="entry name" value="Helix-loop-helix DNA-binding domain"/>
    <property type="match status" value="1"/>
</dbReference>
<feature type="compositionally biased region" description="Basic residues" evidence="6">
    <location>
        <begin position="128"/>
        <end position="139"/>
    </location>
</feature>
<dbReference type="STRING" id="4846.A0A367III8"/>
<dbReference type="InterPro" id="IPR036638">
    <property type="entry name" value="HLH_DNA-bd_sf"/>
</dbReference>
<evidence type="ECO:0000256" key="5">
    <source>
        <dbReference type="ARBA" id="ARBA00023242"/>
    </source>
</evidence>
<evidence type="ECO:0000256" key="2">
    <source>
        <dbReference type="ARBA" id="ARBA00023125"/>
    </source>
</evidence>
<evidence type="ECO:0000256" key="3">
    <source>
        <dbReference type="ARBA" id="ARBA00023159"/>
    </source>
</evidence>
<evidence type="ECO:0000313" key="9">
    <source>
        <dbReference type="Proteomes" id="UP000253551"/>
    </source>
</evidence>
<keyword evidence="1" id="KW-0805">Transcription regulation</keyword>
<feature type="region of interest" description="Disordered" evidence="6">
    <location>
        <begin position="124"/>
        <end position="175"/>
    </location>
</feature>
<keyword evidence="5" id="KW-0539">Nucleus</keyword>
<organism evidence="8 9">
    <name type="scientific">Rhizopus stolonifer</name>
    <name type="common">Rhizopus nigricans</name>
    <dbReference type="NCBI Taxonomy" id="4846"/>
    <lineage>
        <taxon>Eukaryota</taxon>
        <taxon>Fungi</taxon>
        <taxon>Fungi incertae sedis</taxon>
        <taxon>Mucoromycota</taxon>
        <taxon>Mucoromycotina</taxon>
        <taxon>Mucoromycetes</taxon>
        <taxon>Mucorales</taxon>
        <taxon>Mucorineae</taxon>
        <taxon>Rhizopodaceae</taxon>
        <taxon>Rhizopus</taxon>
    </lineage>
</organism>
<gene>
    <name evidence="8" type="ORF">CU098_003257</name>
</gene>
<protein>
    <recommendedName>
        <fullName evidence="7">BHLH domain-containing protein</fullName>
    </recommendedName>
</protein>
<feature type="region of interest" description="Disordered" evidence="6">
    <location>
        <begin position="1"/>
        <end position="36"/>
    </location>
</feature>
<proteinExistence type="predicted"/>
<dbReference type="Proteomes" id="UP000253551">
    <property type="component" value="Unassembled WGS sequence"/>
</dbReference>
<dbReference type="PROSITE" id="PS50888">
    <property type="entry name" value="BHLH"/>
    <property type="match status" value="1"/>
</dbReference>
<dbReference type="AlphaFoldDB" id="A0A367III8"/>
<dbReference type="InterPro" id="IPR011598">
    <property type="entry name" value="bHLH_dom"/>
</dbReference>
<evidence type="ECO:0000256" key="6">
    <source>
        <dbReference type="SAM" id="MobiDB-lite"/>
    </source>
</evidence>
<evidence type="ECO:0000256" key="1">
    <source>
        <dbReference type="ARBA" id="ARBA00023015"/>
    </source>
</evidence>
<dbReference type="GO" id="GO:0045944">
    <property type="term" value="P:positive regulation of transcription by RNA polymerase II"/>
    <property type="evidence" value="ECO:0007669"/>
    <property type="project" value="TreeGrafter"/>
</dbReference>
<feature type="domain" description="BHLH" evidence="7">
    <location>
        <begin position="50"/>
        <end position="102"/>
    </location>
</feature>
<comment type="caution">
    <text evidence="8">The sequence shown here is derived from an EMBL/GenBank/DDBJ whole genome shotgun (WGS) entry which is preliminary data.</text>
</comment>
<dbReference type="GO" id="GO:0003677">
    <property type="term" value="F:DNA binding"/>
    <property type="evidence" value="ECO:0007669"/>
    <property type="project" value="UniProtKB-KW"/>
</dbReference>
<evidence type="ECO:0000256" key="4">
    <source>
        <dbReference type="ARBA" id="ARBA00023163"/>
    </source>
</evidence>
<evidence type="ECO:0000313" key="8">
    <source>
        <dbReference type="EMBL" id="RCH77495.1"/>
    </source>
</evidence>
<dbReference type="SUPFAM" id="SSF47459">
    <property type="entry name" value="HLH, helix-loop-helix DNA-binding domain"/>
    <property type="match status" value="1"/>
</dbReference>
<name>A0A367III8_RHIST</name>
<feature type="compositionally biased region" description="Basic residues" evidence="6">
    <location>
        <begin position="148"/>
        <end position="158"/>
    </location>
</feature>
<keyword evidence="9" id="KW-1185">Reference proteome</keyword>
<evidence type="ECO:0000259" key="7">
    <source>
        <dbReference type="PROSITE" id="PS50888"/>
    </source>
</evidence>
<dbReference type="SMART" id="SM00353">
    <property type="entry name" value="HLH"/>
    <property type="match status" value="1"/>
</dbReference>
<dbReference type="GO" id="GO:0003700">
    <property type="term" value="F:DNA-binding transcription factor activity"/>
    <property type="evidence" value="ECO:0007669"/>
    <property type="project" value="TreeGrafter"/>
</dbReference>
<dbReference type="GO" id="GO:0046983">
    <property type="term" value="F:protein dimerization activity"/>
    <property type="evidence" value="ECO:0007669"/>
    <property type="project" value="InterPro"/>
</dbReference>
<dbReference type="PANTHER" id="PTHR10328:SF3">
    <property type="entry name" value="PROTEIN MAX"/>
    <property type="match status" value="1"/>
</dbReference>
<sequence>MNSKRKSSTSSQQDLFAIPLSRQRTSSYSSSMTFSPMVNKSQEKDLAYLEKRSAHNALERQRREGLNSKFQELAHVLPALQQVKRPSKSTIVSKSLEFVSSAAQREVDFQEELSALREENMRLLAKVTPKKKPEKKRKRGSESLEASKKHKLDTRRRSSSSADPTETTSHLENVENSLSRTFEQYNLLDTFPFNMQHDLSYDNSFYYYKYS</sequence>
<feature type="compositionally biased region" description="Polar residues" evidence="6">
    <location>
        <begin position="159"/>
        <end position="175"/>
    </location>
</feature>
<dbReference type="OrthoDB" id="8964853at2759"/>
<keyword evidence="4" id="KW-0804">Transcription</keyword>
<dbReference type="PANTHER" id="PTHR10328">
    <property type="entry name" value="PROTEIN MAX MYC-ASSOCIATED FACTOR X"/>
    <property type="match status" value="1"/>
</dbReference>